<dbReference type="GO" id="GO:0043908">
    <property type="term" value="F:Ser(Gly)-tRNA(Ala) hydrolase activity"/>
    <property type="evidence" value="ECO:0007669"/>
    <property type="project" value="UniProtKB-UniRule"/>
</dbReference>
<dbReference type="GO" id="GO:0051500">
    <property type="term" value="F:D-tyrosyl-tRNA(Tyr) deacylase activity"/>
    <property type="evidence" value="ECO:0007669"/>
    <property type="project" value="TreeGrafter"/>
</dbReference>
<keyword evidence="2" id="KW-0820">tRNA-binding</keyword>
<feature type="short sequence motif" description="Gly-cisPro motif, important for rejection of L-amino acids" evidence="2">
    <location>
        <begin position="137"/>
        <end position="138"/>
    </location>
</feature>
<dbReference type="CDD" id="cd00563">
    <property type="entry name" value="Dtyr_deacylase"/>
    <property type="match status" value="1"/>
</dbReference>
<dbReference type="HAMAP" id="MF_00518">
    <property type="entry name" value="Deacylase_Dtd"/>
    <property type="match status" value="1"/>
</dbReference>
<protein>
    <recommendedName>
        <fullName evidence="2">D-aminoacyl-tRNA deacylase</fullName>
        <shortName evidence="2">DTD</shortName>
        <ecNumber evidence="2">3.1.1.96</ecNumber>
    </recommendedName>
    <alternativeName>
        <fullName evidence="2">Gly-tRNA(Ala) deacylase</fullName>
        <ecNumber evidence="2">3.1.1.-</ecNumber>
    </alternativeName>
</protein>
<dbReference type="STRING" id="74426.ERS852399_00109"/>
<dbReference type="GO" id="GO:0106026">
    <property type="term" value="F:Gly-tRNA(Ala) deacylase activity"/>
    <property type="evidence" value="ECO:0007669"/>
    <property type="project" value="UniProtKB-UniRule"/>
</dbReference>
<dbReference type="RefSeq" id="WP_055286755.1">
    <property type="nucleotide sequence ID" value="NZ_CABIYU010000003.1"/>
</dbReference>
<dbReference type="GO" id="GO:0019478">
    <property type="term" value="P:D-amino acid catabolic process"/>
    <property type="evidence" value="ECO:0007669"/>
    <property type="project" value="UniProtKB-UniRule"/>
</dbReference>
<keyword evidence="2" id="KW-0694">RNA-binding</keyword>
<gene>
    <name evidence="2 4" type="primary">dtd</name>
    <name evidence="3" type="ORF">ERS852381_01309</name>
    <name evidence="4" type="ORF">PMW86_04505</name>
</gene>
<dbReference type="EMBL" id="CYYP01000011">
    <property type="protein sequence ID" value="CUO27665.1"/>
    <property type="molecule type" value="Genomic_DNA"/>
</dbReference>
<comment type="subunit">
    <text evidence="2">Homodimer.</text>
</comment>
<evidence type="ECO:0000313" key="4">
    <source>
        <dbReference type="EMBL" id="MDB1838850.1"/>
    </source>
</evidence>
<evidence type="ECO:0000313" key="3">
    <source>
        <dbReference type="EMBL" id="CUO27665.1"/>
    </source>
</evidence>
<dbReference type="GO" id="GO:0005737">
    <property type="term" value="C:cytoplasm"/>
    <property type="evidence" value="ECO:0007669"/>
    <property type="project" value="UniProtKB-SubCell"/>
</dbReference>
<comment type="function">
    <text evidence="2">An aminoacyl-tRNA editing enzyme that deacylates mischarged D-aminoacyl-tRNAs. Also deacylates mischarged glycyl-tRNA(Ala), protecting cells against glycine mischarging by AlaRS. Acts via tRNA-based rather than protein-based catalysis; rejects L-amino acids rather than detecting D-amino acids in the active site. By recycling D-aminoacyl-tRNA to D-amino acids and free tRNA molecules, this enzyme counteracts the toxicity associated with the formation of D-aminoacyl-tRNA entities in vivo and helps enforce protein L-homochirality.</text>
</comment>
<dbReference type="EC" id="3.1.1.96" evidence="2"/>
<evidence type="ECO:0000256" key="2">
    <source>
        <dbReference type="HAMAP-Rule" id="MF_00518"/>
    </source>
</evidence>
<dbReference type="Pfam" id="PF02580">
    <property type="entry name" value="Tyr_Deacylase"/>
    <property type="match status" value="1"/>
</dbReference>
<dbReference type="FunFam" id="3.50.80.10:FF:000001">
    <property type="entry name" value="D-aminoacyl-tRNA deacylase"/>
    <property type="match status" value="1"/>
</dbReference>
<evidence type="ECO:0000313" key="6">
    <source>
        <dbReference type="Proteomes" id="UP001212741"/>
    </source>
</evidence>
<comment type="catalytic activity">
    <reaction evidence="2">
        <text>a D-aminoacyl-tRNA + H2O = a tRNA + a D-alpha-amino acid + H(+)</text>
        <dbReference type="Rhea" id="RHEA:13953"/>
        <dbReference type="Rhea" id="RHEA-COMP:10123"/>
        <dbReference type="Rhea" id="RHEA-COMP:10124"/>
        <dbReference type="ChEBI" id="CHEBI:15377"/>
        <dbReference type="ChEBI" id="CHEBI:15378"/>
        <dbReference type="ChEBI" id="CHEBI:59871"/>
        <dbReference type="ChEBI" id="CHEBI:78442"/>
        <dbReference type="ChEBI" id="CHEBI:79333"/>
        <dbReference type="EC" id="3.1.1.96"/>
    </reaction>
</comment>
<dbReference type="PaxDb" id="74426-ERS852399_00109"/>
<dbReference type="SUPFAM" id="SSF69500">
    <property type="entry name" value="DTD-like"/>
    <property type="match status" value="1"/>
</dbReference>
<dbReference type="Proteomes" id="UP000095468">
    <property type="component" value="Unassembled WGS sequence"/>
</dbReference>
<dbReference type="NCBIfam" id="TIGR00256">
    <property type="entry name" value="D-aminoacyl-tRNA deacylase"/>
    <property type="match status" value="1"/>
</dbReference>
<dbReference type="InterPro" id="IPR003732">
    <property type="entry name" value="Daa-tRNA_deacyls_DTD"/>
</dbReference>
<sequence length="148" mass="16124">MRAVVQRVLNAGVTVDGECVGRIGRGYLVLLGVGHGDTRAEADKLWGKLRGLRINEDENGKTNLALADVDGEVLVVSQFTLFADCRHGRRPSFTDAGAPDVANELYEYFLTLVRQDVEHVAHGIFGADMKVDLVNDGPFTIVLDTDNL</sequence>
<dbReference type="Proteomes" id="UP001212741">
    <property type="component" value="Unassembled WGS sequence"/>
</dbReference>
<dbReference type="AlphaFoldDB" id="A0A173W9X3"/>
<organism evidence="4 6">
    <name type="scientific">Collinsella aerofaciens</name>
    <dbReference type="NCBI Taxonomy" id="74426"/>
    <lineage>
        <taxon>Bacteria</taxon>
        <taxon>Bacillati</taxon>
        <taxon>Actinomycetota</taxon>
        <taxon>Coriobacteriia</taxon>
        <taxon>Coriobacteriales</taxon>
        <taxon>Coriobacteriaceae</taxon>
        <taxon>Collinsella</taxon>
    </lineage>
</organism>
<comment type="domain">
    <text evidence="2">A Gly-cisPro motif from one monomer fits into the active site of the other monomer to allow specific chiral rejection of L-amino acids.</text>
</comment>
<dbReference type="EMBL" id="JAQLEC010000011">
    <property type="protein sequence ID" value="MDB1838850.1"/>
    <property type="molecule type" value="Genomic_DNA"/>
</dbReference>
<accession>A0A173W9X3</accession>
<dbReference type="PANTHER" id="PTHR10472">
    <property type="entry name" value="D-TYROSYL-TRNA TYR DEACYLASE"/>
    <property type="match status" value="1"/>
</dbReference>
<comment type="subcellular location">
    <subcellularLocation>
        <location evidence="2">Cytoplasm</location>
    </subcellularLocation>
</comment>
<dbReference type="Gene3D" id="3.50.80.10">
    <property type="entry name" value="D-tyrosyl-tRNA(Tyr) deacylase"/>
    <property type="match status" value="1"/>
</dbReference>
<name>A0A173W9X3_9ACTN</name>
<dbReference type="InterPro" id="IPR023509">
    <property type="entry name" value="DTD-like_sf"/>
</dbReference>
<proteinExistence type="inferred from homology"/>
<reference evidence="4" key="2">
    <citation type="submission" date="2023-01" db="EMBL/GenBank/DDBJ databases">
        <title>Human gut microbiome strain richness.</title>
        <authorList>
            <person name="Chen-Liaw A."/>
        </authorList>
    </citation>
    <scope>NUCLEOTIDE SEQUENCE</scope>
    <source>
        <strain evidence="4">D54st1_D6_D54t1_190329</strain>
    </source>
</reference>
<evidence type="ECO:0000256" key="1">
    <source>
        <dbReference type="ARBA" id="ARBA00009673"/>
    </source>
</evidence>
<keyword evidence="2 4" id="KW-0378">Hydrolase</keyword>
<keyword evidence="2" id="KW-0963">Cytoplasm</keyword>
<evidence type="ECO:0000313" key="5">
    <source>
        <dbReference type="Proteomes" id="UP000095468"/>
    </source>
</evidence>
<dbReference type="EC" id="3.1.1.-" evidence="2"/>
<comment type="similarity">
    <text evidence="1 2">Belongs to the DTD family.</text>
</comment>
<reference evidence="3 5" key="1">
    <citation type="submission" date="2015-09" db="EMBL/GenBank/DDBJ databases">
        <authorList>
            <consortium name="Pathogen Informatics"/>
        </authorList>
    </citation>
    <scope>NUCLEOTIDE SEQUENCE [LARGE SCALE GENOMIC DNA]</scope>
    <source>
        <strain evidence="3 5">2789STDY5608823</strain>
    </source>
</reference>
<dbReference type="PANTHER" id="PTHR10472:SF5">
    <property type="entry name" value="D-AMINOACYL-TRNA DEACYLASE 1"/>
    <property type="match status" value="1"/>
</dbReference>
<comment type="catalytic activity">
    <reaction evidence="2">
        <text>glycyl-tRNA(Ala) + H2O = tRNA(Ala) + glycine + H(+)</text>
        <dbReference type="Rhea" id="RHEA:53744"/>
        <dbReference type="Rhea" id="RHEA-COMP:9657"/>
        <dbReference type="Rhea" id="RHEA-COMP:13640"/>
        <dbReference type="ChEBI" id="CHEBI:15377"/>
        <dbReference type="ChEBI" id="CHEBI:15378"/>
        <dbReference type="ChEBI" id="CHEBI:57305"/>
        <dbReference type="ChEBI" id="CHEBI:78442"/>
        <dbReference type="ChEBI" id="CHEBI:78522"/>
    </reaction>
</comment>
<dbReference type="GO" id="GO:0000049">
    <property type="term" value="F:tRNA binding"/>
    <property type="evidence" value="ECO:0007669"/>
    <property type="project" value="UniProtKB-UniRule"/>
</dbReference>